<feature type="region of interest" description="Disordered" evidence="1">
    <location>
        <begin position="219"/>
        <end position="361"/>
    </location>
</feature>
<dbReference type="STRING" id="97359.A0A550CN65"/>
<evidence type="ECO:0000313" key="2">
    <source>
        <dbReference type="EMBL" id="TRM66256.1"/>
    </source>
</evidence>
<keyword evidence="3" id="KW-1185">Reference proteome</keyword>
<feature type="compositionally biased region" description="Acidic residues" evidence="1">
    <location>
        <begin position="270"/>
        <end position="297"/>
    </location>
</feature>
<gene>
    <name evidence="2" type="ORF">BD626DRAFT_487197</name>
</gene>
<feature type="region of interest" description="Disordered" evidence="1">
    <location>
        <begin position="389"/>
        <end position="421"/>
    </location>
</feature>
<sequence>MEPAKDASIPVSASDAEGSQVAQAQQATPSTQPVAVATPESTPMETDGPAQEPPTTGPSVQEANALLPSPQPFPPPHSATPQPSQDTSMPPVPPPQAVPAQPLALFGPSGPTNAPPFPQMPYHVQQQQPLQPADPTIAVPAAPPSRYREGPAPVDHQPHPDCPDTLACLPDTDGRPQHTLPVILRCAILGSPQKRLTIRGIYAAMEENLAHLTTLASAHTGPVNLNAPPGTKRPRKRGKPGAAKAKKAAEADQDSAMDDNGASTSNQIGDDVDAEGDADAVGEKDDERDDNEYESEEDTRKEVDSTGDTVKTTANGGVVRRWRLKARVHAQQPYANGTKAAPAAAKPPTAAAENTETGDGSIVDRLQIELAALRRQSAETITRLSDELTQAQADASRTRNALNSTQAHLDEESRRRKDAERVVEGLRRAGVLQGFQPVNAPMNLGPNIAPPPPPGPHMHGPPIPGQSMSMSQMPGAPMPGPPTQGPPQYQ</sequence>
<dbReference type="EMBL" id="VDMD01000004">
    <property type="protein sequence ID" value="TRM66256.1"/>
    <property type="molecule type" value="Genomic_DNA"/>
</dbReference>
<feature type="compositionally biased region" description="Low complexity" evidence="1">
    <location>
        <begin position="335"/>
        <end position="358"/>
    </location>
</feature>
<evidence type="ECO:0000313" key="3">
    <source>
        <dbReference type="Proteomes" id="UP000320762"/>
    </source>
</evidence>
<feature type="compositionally biased region" description="Polar residues" evidence="1">
    <location>
        <begin position="306"/>
        <end position="315"/>
    </location>
</feature>
<proteinExistence type="predicted"/>
<dbReference type="AlphaFoldDB" id="A0A550CN65"/>
<feature type="compositionally biased region" description="Pro residues" evidence="1">
    <location>
        <begin position="69"/>
        <end position="78"/>
    </location>
</feature>
<dbReference type="Proteomes" id="UP000320762">
    <property type="component" value="Unassembled WGS sequence"/>
</dbReference>
<name>A0A550CN65_9AGAR</name>
<reference evidence="2 3" key="1">
    <citation type="journal article" date="2019" name="New Phytol.">
        <title>Comparative genomics reveals unique wood-decay strategies and fruiting body development in the Schizophyllaceae.</title>
        <authorList>
            <person name="Almasi E."/>
            <person name="Sahu N."/>
            <person name="Krizsan K."/>
            <person name="Balint B."/>
            <person name="Kovacs G.M."/>
            <person name="Kiss B."/>
            <person name="Cseklye J."/>
            <person name="Drula E."/>
            <person name="Henrissat B."/>
            <person name="Nagy I."/>
            <person name="Chovatia M."/>
            <person name="Adam C."/>
            <person name="LaButti K."/>
            <person name="Lipzen A."/>
            <person name="Riley R."/>
            <person name="Grigoriev I.V."/>
            <person name="Nagy L.G."/>
        </authorList>
    </citation>
    <scope>NUCLEOTIDE SEQUENCE [LARGE SCALE GENOMIC DNA]</scope>
    <source>
        <strain evidence="2 3">NL-1724</strain>
    </source>
</reference>
<comment type="caution">
    <text evidence="2">The sequence shown here is derived from an EMBL/GenBank/DDBJ whole genome shotgun (WGS) entry which is preliminary data.</text>
</comment>
<feature type="region of interest" description="Disordered" evidence="1">
    <location>
        <begin position="1"/>
        <end position="161"/>
    </location>
</feature>
<feature type="compositionally biased region" description="Pro residues" evidence="1">
    <location>
        <begin position="448"/>
        <end position="464"/>
    </location>
</feature>
<feature type="compositionally biased region" description="Pro residues" evidence="1">
    <location>
        <begin position="476"/>
        <end position="490"/>
    </location>
</feature>
<organism evidence="2 3">
    <name type="scientific">Schizophyllum amplum</name>
    <dbReference type="NCBI Taxonomy" id="97359"/>
    <lineage>
        <taxon>Eukaryota</taxon>
        <taxon>Fungi</taxon>
        <taxon>Dikarya</taxon>
        <taxon>Basidiomycota</taxon>
        <taxon>Agaricomycotina</taxon>
        <taxon>Agaricomycetes</taxon>
        <taxon>Agaricomycetidae</taxon>
        <taxon>Agaricales</taxon>
        <taxon>Schizophyllaceae</taxon>
        <taxon>Schizophyllum</taxon>
    </lineage>
</organism>
<dbReference type="OrthoDB" id="5954824at2759"/>
<evidence type="ECO:0000256" key="1">
    <source>
        <dbReference type="SAM" id="MobiDB-lite"/>
    </source>
</evidence>
<feature type="compositionally biased region" description="Low complexity" evidence="1">
    <location>
        <begin position="465"/>
        <end position="475"/>
    </location>
</feature>
<feature type="compositionally biased region" description="Basic and acidic residues" evidence="1">
    <location>
        <begin position="408"/>
        <end position="421"/>
    </location>
</feature>
<feature type="compositionally biased region" description="Low complexity" evidence="1">
    <location>
        <begin position="19"/>
        <end position="35"/>
    </location>
</feature>
<protein>
    <submittedName>
        <fullName evidence="2">Uncharacterized protein</fullName>
    </submittedName>
</protein>
<feature type="compositionally biased region" description="Polar residues" evidence="1">
    <location>
        <begin position="389"/>
        <end position="407"/>
    </location>
</feature>
<feature type="region of interest" description="Disordered" evidence="1">
    <location>
        <begin position="441"/>
        <end position="490"/>
    </location>
</feature>
<accession>A0A550CN65</accession>